<dbReference type="Gene3D" id="1.20.1220.20">
    <property type="entry name" value="Uncharcterised protein PF01724"/>
    <property type="match status" value="1"/>
</dbReference>
<dbReference type="EMBL" id="AP025732">
    <property type="protein sequence ID" value="BDI18309.1"/>
    <property type="molecule type" value="Genomic_DNA"/>
</dbReference>
<evidence type="ECO:0000313" key="1">
    <source>
        <dbReference type="EMBL" id="BDI18309.1"/>
    </source>
</evidence>
<proteinExistence type="predicted"/>
<dbReference type="RefSeq" id="WP_251955970.1">
    <property type="nucleotide sequence ID" value="NZ_AP025732.1"/>
</dbReference>
<keyword evidence="2" id="KW-1185">Reference proteome</keyword>
<reference evidence="1" key="1">
    <citation type="submission" date="2022-04" db="EMBL/GenBank/DDBJ databases">
        <title>Complete genome sequence of a cyanobacterium, Nostoc sp. SO-36, isolated in Antarctica.</title>
        <authorList>
            <person name="Kanesaki Y."/>
            <person name="Effendi D."/>
            <person name="Sakamoto T."/>
            <person name="Ohtani S."/>
            <person name="Awai K."/>
        </authorList>
    </citation>
    <scope>NUCLEOTIDE SEQUENCE</scope>
    <source>
        <strain evidence="1">SO-36</strain>
    </source>
</reference>
<evidence type="ECO:0008006" key="3">
    <source>
        <dbReference type="Google" id="ProtNLM"/>
    </source>
</evidence>
<protein>
    <recommendedName>
        <fullName evidence="3">DUF29 domain-containing protein</fullName>
    </recommendedName>
</protein>
<dbReference type="PANTHER" id="PTHR34235">
    <property type="entry name" value="SLR1203 PROTEIN-RELATED"/>
    <property type="match status" value="1"/>
</dbReference>
<organism evidence="1 2">
    <name type="scientific">Nostoc cf. commune SO-36</name>
    <dbReference type="NCBI Taxonomy" id="449208"/>
    <lineage>
        <taxon>Bacteria</taxon>
        <taxon>Bacillati</taxon>
        <taxon>Cyanobacteriota</taxon>
        <taxon>Cyanophyceae</taxon>
        <taxon>Nostocales</taxon>
        <taxon>Nostocaceae</taxon>
        <taxon>Nostoc</taxon>
    </lineage>
</organism>
<accession>A0ABN6Q666</accession>
<dbReference type="Pfam" id="PF01724">
    <property type="entry name" value="DUF29"/>
    <property type="match status" value="1"/>
</dbReference>
<evidence type="ECO:0000313" key="2">
    <source>
        <dbReference type="Proteomes" id="UP001055453"/>
    </source>
</evidence>
<name>A0ABN6Q666_NOSCO</name>
<dbReference type="InterPro" id="IPR002636">
    <property type="entry name" value="DUF29"/>
</dbReference>
<dbReference type="Proteomes" id="UP001055453">
    <property type="component" value="Chromosome"/>
</dbReference>
<sequence length="145" mass="17344">MSKATLYNQDFLVWTQQQAECLKKGRWAELDVEHLVEELEALGRSEQKELGSYLQLLLMHLLKCQYQPERKTKSWVNTISNSRNQIQDCLEDTPSLQRFLEDWEWIQKYYRRARRDAANETQKPIETFPLECPFTVEQVLNTDFL</sequence>
<gene>
    <name evidence="1" type="ORF">ANSO36C_41110</name>
</gene>